<feature type="domain" description="Major facilitator superfamily (MFS) profile" evidence="10">
    <location>
        <begin position="21"/>
        <end position="450"/>
    </location>
</feature>
<reference evidence="11 12" key="1">
    <citation type="submission" date="2016-02" db="EMBL/GenBank/DDBJ databases">
        <title>Genome sequence of Clostridium thermobutyricum DSM 4928.</title>
        <authorList>
            <person name="Poehlein A."/>
            <person name="Daniel R."/>
        </authorList>
    </citation>
    <scope>NUCLEOTIDE SEQUENCE [LARGE SCALE GENOMIC DNA]</scope>
    <source>
        <strain evidence="11 12">DSM 4928</strain>
    </source>
</reference>
<dbReference type="InterPro" id="IPR000109">
    <property type="entry name" value="POT_fam"/>
</dbReference>
<dbReference type="AlphaFoldDB" id="A0A1V4SST2"/>
<feature type="transmembrane region" description="Helical" evidence="9">
    <location>
        <begin position="63"/>
        <end position="82"/>
    </location>
</feature>
<feature type="transmembrane region" description="Helical" evidence="9">
    <location>
        <begin position="328"/>
        <end position="348"/>
    </location>
</feature>
<dbReference type="PROSITE" id="PS50850">
    <property type="entry name" value="MFS"/>
    <property type="match status" value="1"/>
</dbReference>
<dbReference type="Gene3D" id="1.20.1250.20">
    <property type="entry name" value="MFS general substrate transporter like domains"/>
    <property type="match status" value="2"/>
</dbReference>
<keyword evidence="5 8" id="KW-0812">Transmembrane</keyword>
<evidence type="ECO:0000256" key="7">
    <source>
        <dbReference type="ARBA" id="ARBA00023136"/>
    </source>
</evidence>
<dbReference type="InterPro" id="IPR005279">
    <property type="entry name" value="Dipep/tripep_permease"/>
</dbReference>
<accession>A0A1V4SST2</accession>
<feature type="transmembrane region" description="Helical" evidence="9">
    <location>
        <begin position="360"/>
        <end position="382"/>
    </location>
</feature>
<feature type="transmembrane region" description="Helical" evidence="9">
    <location>
        <begin position="150"/>
        <end position="174"/>
    </location>
</feature>
<feature type="transmembrane region" description="Helical" evidence="9">
    <location>
        <begin position="194"/>
        <end position="217"/>
    </location>
</feature>
<dbReference type="GO" id="GO:1904680">
    <property type="term" value="F:peptide transmembrane transporter activity"/>
    <property type="evidence" value="ECO:0007669"/>
    <property type="project" value="InterPro"/>
</dbReference>
<dbReference type="GO" id="GO:0006857">
    <property type="term" value="P:oligopeptide transport"/>
    <property type="evidence" value="ECO:0007669"/>
    <property type="project" value="InterPro"/>
</dbReference>
<protein>
    <submittedName>
        <fullName evidence="11">Di-/tripeptide transporter</fullName>
    </submittedName>
</protein>
<dbReference type="PROSITE" id="PS01022">
    <property type="entry name" value="PTR2_1"/>
    <property type="match status" value="1"/>
</dbReference>
<evidence type="ECO:0000256" key="2">
    <source>
        <dbReference type="ARBA" id="ARBA00005982"/>
    </source>
</evidence>
<feature type="transmembrane region" description="Helical" evidence="9">
    <location>
        <begin position="282"/>
        <end position="307"/>
    </location>
</feature>
<evidence type="ECO:0000256" key="6">
    <source>
        <dbReference type="ARBA" id="ARBA00022989"/>
    </source>
</evidence>
<sequence length="454" mass="49752">MEKTDVIRNNTKMKHPPGLYLLFFTEMWERFSYYGMRSLLILYLTTSFVQGGLGFSVSTGAMIYGLYTGFTYFTPIIGGFLADRFLGQKLAIVVGGAIMVVGNLVLFGIPGHIGLFLGLALLIIGNGFFKPNISTVVGQLYPEGDKRKDSAFTIFYMGINVGSLIAPIICGLLAENIFAEKVNGAIVQYGFKYGFLAAAIGMILGQIIFVIFSPKYLGHIENKKVEKKEKVVEKKPLTKQEKRRTISIFILAAFVIFFWAGFEQAGSSLTMFAEKLTNRNVLGMTIPVSWLQSLNPVFVLILSPIFAKIWFKLANREKGDLKVPVKMAIGMIVLGIGFLVMVFATISVGNTENPVAKASMWWLVITYFFNTTGELCLSPIGLSMVTKIAPAKLASLLMGIWLASTGVANILGGFIASNLESFGAKDIFLMISIVCIVLGGVLLLLSNKISKMME</sequence>
<keyword evidence="4" id="KW-1003">Cell membrane</keyword>
<evidence type="ECO:0000256" key="5">
    <source>
        <dbReference type="ARBA" id="ARBA00022692"/>
    </source>
</evidence>
<dbReference type="InterPro" id="IPR020846">
    <property type="entry name" value="MFS_dom"/>
</dbReference>
<feature type="transmembrane region" description="Helical" evidence="9">
    <location>
        <begin position="427"/>
        <end position="445"/>
    </location>
</feature>
<keyword evidence="6 9" id="KW-1133">Transmembrane helix</keyword>
<organism evidence="11 12">
    <name type="scientific">Clostridium thermobutyricum DSM 4928</name>
    <dbReference type="NCBI Taxonomy" id="1121339"/>
    <lineage>
        <taxon>Bacteria</taxon>
        <taxon>Bacillati</taxon>
        <taxon>Bacillota</taxon>
        <taxon>Clostridia</taxon>
        <taxon>Eubacteriales</taxon>
        <taxon>Clostridiaceae</taxon>
        <taxon>Clostridium</taxon>
    </lineage>
</organism>
<name>A0A1V4SST2_9CLOT</name>
<dbReference type="GO" id="GO:0005886">
    <property type="term" value="C:plasma membrane"/>
    <property type="evidence" value="ECO:0007669"/>
    <property type="project" value="UniProtKB-SubCell"/>
</dbReference>
<dbReference type="PANTHER" id="PTHR23517">
    <property type="entry name" value="RESISTANCE PROTEIN MDTM, PUTATIVE-RELATED-RELATED"/>
    <property type="match status" value="1"/>
</dbReference>
<feature type="transmembrane region" description="Helical" evidence="9">
    <location>
        <begin position="245"/>
        <end position="262"/>
    </location>
</feature>
<comment type="subcellular location">
    <subcellularLocation>
        <location evidence="1">Cell membrane</location>
        <topology evidence="1">Multi-pass membrane protein</topology>
    </subcellularLocation>
    <subcellularLocation>
        <location evidence="8">Membrane</location>
        <topology evidence="8">Multi-pass membrane protein</topology>
    </subcellularLocation>
</comment>
<dbReference type="RefSeq" id="WP_002598153.1">
    <property type="nucleotide sequence ID" value="NZ_LTAY01000081.1"/>
</dbReference>
<proteinExistence type="inferred from homology"/>
<dbReference type="Proteomes" id="UP000191448">
    <property type="component" value="Unassembled WGS sequence"/>
</dbReference>
<dbReference type="InterPro" id="IPR036259">
    <property type="entry name" value="MFS_trans_sf"/>
</dbReference>
<dbReference type="CDD" id="cd17346">
    <property type="entry name" value="MFS_DtpA_like"/>
    <property type="match status" value="1"/>
</dbReference>
<evidence type="ECO:0000259" key="10">
    <source>
        <dbReference type="PROSITE" id="PS50850"/>
    </source>
</evidence>
<evidence type="ECO:0000256" key="4">
    <source>
        <dbReference type="ARBA" id="ARBA00022475"/>
    </source>
</evidence>
<comment type="caution">
    <text evidence="11">The sequence shown here is derived from an EMBL/GenBank/DDBJ whole genome shotgun (WGS) entry which is preliminary data.</text>
</comment>
<evidence type="ECO:0000313" key="12">
    <source>
        <dbReference type="Proteomes" id="UP000191448"/>
    </source>
</evidence>
<dbReference type="OrthoDB" id="9772725at2"/>
<feature type="transmembrane region" description="Helical" evidence="9">
    <location>
        <begin position="39"/>
        <end position="57"/>
    </location>
</feature>
<dbReference type="SUPFAM" id="SSF103473">
    <property type="entry name" value="MFS general substrate transporter"/>
    <property type="match status" value="1"/>
</dbReference>
<dbReference type="EMBL" id="LTAY01000081">
    <property type="protein sequence ID" value="OPX46505.1"/>
    <property type="molecule type" value="Genomic_DNA"/>
</dbReference>
<evidence type="ECO:0000256" key="8">
    <source>
        <dbReference type="RuleBase" id="RU003755"/>
    </source>
</evidence>
<comment type="similarity">
    <text evidence="2 8">Belongs to the major facilitator superfamily. Proton-dependent oligopeptide transporter (POT/PTR) (TC 2.A.17) family.</text>
</comment>
<dbReference type="InterPro" id="IPR050171">
    <property type="entry name" value="MFS_Transporters"/>
</dbReference>
<evidence type="ECO:0000313" key="11">
    <source>
        <dbReference type="EMBL" id="OPX46505.1"/>
    </source>
</evidence>
<keyword evidence="3 8" id="KW-0813">Transport</keyword>
<evidence type="ECO:0000256" key="1">
    <source>
        <dbReference type="ARBA" id="ARBA00004651"/>
    </source>
</evidence>
<dbReference type="PROSITE" id="PS01023">
    <property type="entry name" value="PTR2_2"/>
    <property type="match status" value="1"/>
</dbReference>
<dbReference type="PANTHER" id="PTHR23517:SF15">
    <property type="entry name" value="PROTON-DEPENDENT OLIGOPEPTIDE FAMILY TRANSPORT PROTEIN"/>
    <property type="match status" value="1"/>
</dbReference>
<dbReference type="FunFam" id="1.20.1250.20:FF:000146">
    <property type="entry name" value="Amino acid/peptide transporter"/>
    <property type="match status" value="1"/>
</dbReference>
<feature type="transmembrane region" description="Helical" evidence="9">
    <location>
        <begin position="89"/>
        <end position="107"/>
    </location>
</feature>
<evidence type="ECO:0000256" key="9">
    <source>
        <dbReference type="SAM" id="Phobius"/>
    </source>
</evidence>
<dbReference type="NCBIfam" id="TIGR00924">
    <property type="entry name" value="yjdL_sub1_fam"/>
    <property type="match status" value="2"/>
</dbReference>
<dbReference type="Pfam" id="PF00854">
    <property type="entry name" value="PTR2"/>
    <property type="match status" value="2"/>
</dbReference>
<keyword evidence="7 9" id="KW-0472">Membrane</keyword>
<evidence type="ECO:0000256" key="3">
    <source>
        <dbReference type="ARBA" id="ARBA00022448"/>
    </source>
</evidence>
<dbReference type="InterPro" id="IPR018456">
    <property type="entry name" value="PTR2_symporter_CS"/>
</dbReference>
<feature type="transmembrane region" description="Helical" evidence="9">
    <location>
        <begin position="113"/>
        <end position="129"/>
    </location>
</feature>
<feature type="transmembrane region" description="Helical" evidence="9">
    <location>
        <begin position="394"/>
        <end position="415"/>
    </location>
</feature>
<gene>
    <name evidence="11" type="primary">dtpT</name>
    <name evidence="11" type="ORF">CLTHE_27260</name>
</gene>